<dbReference type="BioCyc" id="CNIT1237085:G1324-1685-MONOMER"/>
<organism evidence="1 2">
    <name type="scientific">Nitrososphaera gargensis (strain Ga9.2)</name>
    <dbReference type="NCBI Taxonomy" id="1237085"/>
    <lineage>
        <taxon>Archaea</taxon>
        <taxon>Nitrososphaerota</taxon>
        <taxon>Nitrososphaeria</taxon>
        <taxon>Nitrososphaerales</taxon>
        <taxon>Nitrososphaeraceae</taxon>
        <taxon>Nitrososphaera</taxon>
    </lineage>
</organism>
<name>K0IFN2_NITGG</name>
<dbReference type="InParanoid" id="K0IFN2"/>
<proteinExistence type="predicted"/>
<evidence type="ECO:0000313" key="2">
    <source>
        <dbReference type="Proteomes" id="UP000008037"/>
    </source>
</evidence>
<dbReference type="Proteomes" id="UP000008037">
    <property type="component" value="Chromosome"/>
</dbReference>
<dbReference type="KEGG" id="nga:Ngar_c16870"/>
<evidence type="ECO:0000313" key="1">
    <source>
        <dbReference type="EMBL" id="AFU58620.1"/>
    </source>
</evidence>
<protein>
    <submittedName>
        <fullName evidence="1">Uncharacterized protein</fullName>
    </submittedName>
</protein>
<reference evidence="1 2" key="1">
    <citation type="journal article" date="2012" name="Environ. Microbiol.">
        <title>The genome of the ammonia-oxidizing Candidatus Nitrososphaera gargensis: insights into metabolic versatility and environmental adaptations.</title>
        <authorList>
            <person name="Spang A."/>
            <person name="Poehlein A."/>
            <person name="Offre P."/>
            <person name="Zumbragel S."/>
            <person name="Haider S."/>
            <person name="Rychlik N."/>
            <person name="Nowka B."/>
            <person name="Schmeisser C."/>
            <person name="Lebedeva E.V."/>
            <person name="Rattei T."/>
            <person name="Bohm C."/>
            <person name="Schmid M."/>
            <person name="Galushko A."/>
            <person name="Hatzenpichler R."/>
            <person name="Weinmaier T."/>
            <person name="Daniel R."/>
            <person name="Schleper C."/>
            <person name="Spieck E."/>
            <person name="Streit W."/>
            <person name="Wagner M."/>
        </authorList>
    </citation>
    <scope>NUCLEOTIDE SEQUENCE [LARGE SCALE GENOMIC DNA]</scope>
    <source>
        <strain evidence="2">Ga9.2</strain>
    </source>
</reference>
<sequence>MRFAKIGIRPKLKVSQQGDAYEQEADYIASKVVAEPASVQSYQNLSDRNHRVQYLLQ</sequence>
<accession>K0IFN2</accession>
<keyword evidence="2" id="KW-1185">Reference proteome</keyword>
<dbReference type="EMBL" id="CP002408">
    <property type="protein sequence ID" value="AFU58620.1"/>
    <property type="molecule type" value="Genomic_DNA"/>
</dbReference>
<dbReference type="AlphaFoldDB" id="K0IFN2"/>
<gene>
    <name evidence="1" type="ordered locus">Ngar_c16870</name>
</gene>
<dbReference type="HOGENOM" id="CLU_2985802_0_0_2"/>